<dbReference type="InterPro" id="IPR051932">
    <property type="entry name" value="Bact_StressResp_Reg"/>
</dbReference>
<dbReference type="Gene3D" id="3.30.450.20">
    <property type="entry name" value="PAS domain"/>
    <property type="match status" value="1"/>
</dbReference>
<feature type="domain" description="STAS" evidence="4">
    <location>
        <begin position="286"/>
        <end position="397"/>
    </location>
</feature>
<dbReference type="Pfam" id="PF01740">
    <property type="entry name" value="STAS"/>
    <property type="match status" value="1"/>
</dbReference>
<evidence type="ECO:0000259" key="3">
    <source>
        <dbReference type="PROSITE" id="PS50113"/>
    </source>
</evidence>
<dbReference type="PROSITE" id="PS50113">
    <property type="entry name" value="PAC"/>
    <property type="match status" value="1"/>
</dbReference>
<keyword evidence="1" id="KW-0597">Phosphoprotein</keyword>
<dbReference type="InterPro" id="IPR035965">
    <property type="entry name" value="PAS-like_dom_sf"/>
</dbReference>
<dbReference type="EMBL" id="JARZHI010000001">
    <property type="protein sequence ID" value="MDI1428144.1"/>
    <property type="molecule type" value="Genomic_DNA"/>
</dbReference>
<dbReference type="InterPro" id="IPR036513">
    <property type="entry name" value="STAS_dom_sf"/>
</dbReference>
<dbReference type="Pfam" id="PF13426">
    <property type="entry name" value="PAS_9"/>
    <property type="match status" value="1"/>
</dbReference>
<dbReference type="SMART" id="SM00086">
    <property type="entry name" value="PAC"/>
    <property type="match status" value="1"/>
</dbReference>
<dbReference type="CDD" id="cd00130">
    <property type="entry name" value="PAS"/>
    <property type="match status" value="1"/>
</dbReference>
<dbReference type="Proteomes" id="UP001160301">
    <property type="component" value="Unassembled WGS sequence"/>
</dbReference>
<evidence type="ECO:0000259" key="2">
    <source>
        <dbReference type="PROSITE" id="PS50112"/>
    </source>
</evidence>
<proteinExistence type="predicted"/>
<evidence type="ECO:0000256" key="1">
    <source>
        <dbReference type="ARBA" id="ARBA00022553"/>
    </source>
</evidence>
<sequence>MQDPLPPAVLVSLRSRREALLEEARRDLEGAAQRGETNAPGSSLVVIVDGMLRAFEGGDPEALAASLRGSLESMGTPLDGALSALGVVRRAFVRHVVASSEPEIAGAAADCVEEVAERVAASLAKQSVEVLAETRRTLAHVESHHEWLFSHLPAIMHSIDAQGRLSAVNDRWIEALGYTRDEVIGKRSTEFLTPESARYAREVVLPAFFKTGRCDNVLYQFIRKDGSLLDVMLSAIVDRDEAGNVVRSQAVLTDVTERLAAERAAQAAVAQEETIRAQREMLREISTPLVPLGNGVLLMPLVGNVDHARAEQMMAALLDGVVTHAAEVAILDVTGVPSVDAAVAEALVGVTKAVGLLGARVVLTGLGPSAARTLVELHWELGSITTKATLRDGLAAARKFARAGC</sequence>
<dbReference type="PROSITE" id="PS50801">
    <property type="entry name" value="STAS"/>
    <property type="match status" value="1"/>
</dbReference>
<dbReference type="Gene3D" id="3.30.750.24">
    <property type="entry name" value="STAS domain"/>
    <property type="match status" value="1"/>
</dbReference>
<comment type="caution">
    <text evidence="5">The sequence shown here is derived from an EMBL/GenBank/DDBJ whole genome shotgun (WGS) entry which is preliminary data.</text>
</comment>
<dbReference type="NCBIfam" id="TIGR00229">
    <property type="entry name" value="sensory_box"/>
    <property type="match status" value="1"/>
</dbReference>
<evidence type="ECO:0000313" key="6">
    <source>
        <dbReference type="Proteomes" id="UP001160301"/>
    </source>
</evidence>
<dbReference type="InterPro" id="IPR002645">
    <property type="entry name" value="STAS_dom"/>
</dbReference>
<dbReference type="SMART" id="SM00091">
    <property type="entry name" value="PAS"/>
    <property type="match status" value="1"/>
</dbReference>
<dbReference type="InterPro" id="IPR000700">
    <property type="entry name" value="PAS-assoc_C"/>
</dbReference>
<name>A0ABT6NIL0_9BACT</name>
<evidence type="ECO:0000259" key="4">
    <source>
        <dbReference type="PROSITE" id="PS50801"/>
    </source>
</evidence>
<gene>
    <name evidence="5" type="ORF">QHF89_01530</name>
</gene>
<dbReference type="PANTHER" id="PTHR33745:SF3">
    <property type="entry name" value="RSBT CO-ANTAGONIST PROTEIN RSBRC"/>
    <property type="match status" value="1"/>
</dbReference>
<evidence type="ECO:0000313" key="5">
    <source>
        <dbReference type="EMBL" id="MDI1428144.1"/>
    </source>
</evidence>
<feature type="domain" description="PAS" evidence="2">
    <location>
        <begin position="141"/>
        <end position="212"/>
    </location>
</feature>
<reference evidence="5 6" key="1">
    <citation type="submission" date="2023-04" db="EMBL/GenBank/DDBJ databases">
        <title>The genome sequence of Polyangium sorediatum DSM14670.</title>
        <authorList>
            <person name="Zhang X."/>
        </authorList>
    </citation>
    <scope>NUCLEOTIDE SEQUENCE [LARGE SCALE GENOMIC DNA]</scope>
    <source>
        <strain evidence="5 6">DSM 14670</strain>
    </source>
</reference>
<protein>
    <submittedName>
        <fullName evidence="5">PAS domain S-box protein</fullName>
    </submittedName>
</protein>
<organism evidence="5 6">
    <name type="scientific">Polyangium sorediatum</name>
    <dbReference type="NCBI Taxonomy" id="889274"/>
    <lineage>
        <taxon>Bacteria</taxon>
        <taxon>Pseudomonadati</taxon>
        <taxon>Myxococcota</taxon>
        <taxon>Polyangia</taxon>
        <taxon>Polyangiales</taxon>
        <taxon>Polyangiaceae</taxon>
        <taxon>Polyangium</taxon>
    </lineage>
</organism>
<dbReference type="PROSITE" id="PS50112">
    <property type="entry name" value="PAS"/>
    <property type="match status" value="1"/>
</dbReference>
<dbReference type="SUPFAM" id="SSF55785">
    <property type="entry name" value="PYP-like sensor domain (PAS domain)"/>
    <property type="match status" value="1"/>
</dbReference>
<dbReference type="PANTHER" id="PTHR33745">
    <property type="entry name" value="RSBT ANTAGONIST PROTEIN RSBS-RELATED"/>
    <property type="match status" value="1"/>
</dbReference>
<dbReference type="CDD" id="cd07041">
    <property type="entry name" value="STAS_RsbR_RsbS_like"/>
    <property type="match status" value="1"/>
</dbReference>
<dbReference type="RefSeq" id="WP_136965294.1">
    <property type="nucleotide sequence ID" value="NZ_JARZHI010000001.1"/>
</dbReference>
<dbReference type="SUPFAM" id="SSF52091">
    <property type="entry name" value="SpoIIaa-like"/>
    <property type="match status" value="1"/>
</dbReference>
<dbReference type="InterPro" id="IPR000014">
    <property type="entry name" value="PAS"/>
</dbReference>
<keyword evidence="6" id="KW-1185">Reference proteome</keyword>
<dbReference type="InterPro" id="IPR001610">
    <property type="entry name" value="PAC"/>
</dbReference>
<feature type="domain" description="PAC" evidence="3">
    <location>
        <begin position="215"/>
        <end position="267"/>
    </location>
</feature>
<accession>A0ABT6NIL0</accession>